<dbReference type="VEuPathDB" id="FungiDB:AeMF1_008821"/>
<comment type="caution">
    <text evidence="1">The sequence shown here is derived from an EMBL/GenBank/DDBJ whole genome shotgun (WGS) entry which is preliminary data.</text>
</comment>
<evidence type="ECO:0000313" key="2">
    <source>
        <dbReference type="Proteomes" id="UP000481153"/>
    </source>
</evidence>
<proteinExistence type="predicted"/>
<evidence type="ECO:0008006" key="3">
    <source>
        <dbReference type="Google" id="ProtNLM"/>
    </source>
</evidence>
<dbReference type="AlphaFoldDB" id="A0A6G0WV51"/>
<accession>A0A6G0WV51</accession>
<dbReference type="Gene3D" id="3.80.10.10">
    <property type="entry name" value="Ribonuclease Inhibitor"/>
    <property type="match status" value="1"/>
</dbReference>
<name>A0A6G0WV51_9STRA</name>
<keyword evidence="2" id="KW-1185">Reference proteome</keyword>
<gene>
    <name evidence="1" type="ORF">Ae201684_011414</name>
</gene>
<dbReference type="EMBL" id="VJMJ01000144">
    <property type="protein sequence ID" value="KAF0731351.1"/>
    <property type="molecule type" value="Genomic_DNA"/>
</dbReference>
<sequence>MTGRNPGRGTLKTKKHKVALDLTWNTLPTDVIITIAFFIPDAADLFTYLEALRVFNVLGPLEHLHKLGTKRRHQDLWPSLTITTATLQSQFILSYEAIVKYYARVVIHDISDFQWLRTHLNPKVQVEWNANDLPVPEEILDNWTDLRITRLDCYFYSRDTSKLNEILPRLPHLSALKACLRDTLDYLCPLVAKSTQLTELQLITLMDDVWRESHFLDFIHWLSTQPVRQFRFGGRHRWYTISSGIKQRFYESLLNCPTLVKVILDNGDVGNLDFSRFTFSMKSLLVFGLDSMVAKLIADRLKDSKVEDLCLRAFHRGEKDGTKFLLEVLPDTPIKTLSLDNIRIGRKSWCEIAPLLEKCPLKTLAFRFDKLYPEVAQCIANAIQANKTICQLVLTGGGIAINDIQTLIEGMTHPSRPVQTKQIKWIREYRRVVHAEPLAKLKQLARERGGEFLF</sequence>
<dbReference type="Proteomes" id="UP000481153">
    <property type="component" value="Unassembled WGS sequence"/>
</dbReference>
<dbReference type="InterPro" id="IPR032675">
    <property type="entry name" value="LRR_dom_sf"/>
</dbReference>
<reference evidence="1 2" key="1">
    <citation type="submission" date="2019-07" db="EMBL/GenBank/DDBJ databases">
        <title>Genomics analysis of Aphanomyces spp. identifies a new class of oomycete effector associated with host adaptation.</title>
        <authorList>
            <person name="Gaulin E."/>
        </authorList>
    </citation>
    <scope>NUCLEOTIDE SEQUENCE [LARGE SCALE GENOMIC DNA]</scope>
    <source>
        <strain evidence="1 2">ATCC 201684</strain>
    </source>
</reference>
<evidence type="ECO:0000313" key="1">
    <source>
        <dbReference type="EMBL" id="KAF0731351.1"/>
    </source>
</evidence>
<protein>
    <recommendedName>
        <fullName evidence="3">F-box domain-containing protein</fullName>
    </recommendedName>
</protein>
<dbReference type="SUPFAM" id="SSF52047">
    <property type="entry name" value="RNI-like"/>
    <property type="match status" value="1"/>
</dbReference>
<organism evidence="1 2">
    <name type="scientific">Aphanomyces euteiches</name>
    <dbReference type="NCBI Taxonomy" id="100861"/>
    <lineage>
        <taxon>Eukaryota</taxon>
        <taxon>Sar</taxon>
        <taxon>Stramenopiles</taxon>
        <taxon>Oomycota</taxon>
        <taxon>Saprolegniomycetes</taxon>
        <taxon>Saprolegniales</taxon>
        <taxon>Verrucalvaceae</taxon>
        <taxon>Aphanomyces</taxon>
    </lineage>
</organism>